<dbReference type="SUPFAM" id="SSF53474">
    <property type="entry name" value="alpha/beta-Hydrolases"/>
    <property type="match status" value="1"/>
</dbReference>
<protein>
    <submittedName>
        <fullName evidence="2">3-oxoadipate enol-lactonase</fullName>
        <ecNumber evidence="2">3.1.1.24</ecNumber>
    </submittedName>
</protein>
<dbReference type="Pfam" id="PF00561">
    <property type="entry name" value="Abhydrolase_1"/>
    <property type="match status" value="1"/>
</dbReference>
<organism evidence="2 3">
    <name type="scientific">Thermocatellispora tengchongensis</name>
    <dbReference type="NCBI Taxonomy" id="1073253"/>
    <lineage>
        <taxon>Bacteria</taxon>
        <taxon>Bacillati</taxon>
        <taxon>Actinomycetota</taxon>
        <taxon>Actinomycetes</taxon>
        <taxon>Streptosporangiales</taxon>
        <taxon>Streptosporangiaceae</taxon>
        <taxon>Thermocatellispora</taxon>
    </lineage>
</organism>
<reference evidence="2 3" key="1">
    <citation type="submission" date="2020-08" db="EMBL/GenBank/DDBJ databases">
        <title>Genomic Encyclopedia of Type Strains, Phase IV (KMG-IV): sequencing the most valuable type-strain genomes for metagenomic binning, comparative biology and taxonomic classification.</title>
        <authorList>
            <person name="Goeker M."/>
        </authorList>
    </citation>
    <scope>NUCLEOTIDE SEQUENCE [LARGE SCALE GENOMIC DNA]</scope>
    <source>
        <strain evidence="2 3">DSM 45615</strain>
    </source>
</reference>
<dbReference type="EC" id="3.1.1.24" evidence="2"/>
<dbReference type="PANTHER" id="PTHR43433">
    <property type="entry name" value="HYDROLASE, ALPHA/BETA FOLD FAMILY PROTEIN"/>
    <property type="match status" value="1"/>
</dbReference>
<dbReference type="InterPro" id="IPR026968">
    <property type="entry name" value="PcaD/CatD"/>
</dbReference>
<keyword evidence="2" id="KW-0378">Hydrolase</keyword>
<evidence type="ECO:0000313" key="3">
    <source>
        <dbReference type="Proteomes" id="UP000578449"/>
    </source>
</evidence>
<sequence length="257" mass="26717">MMTAPVHYEIIGDPDAPPLVLSSSLGTTAAMWDPQLTALADRFRVIRYDHRGHGRSPVPPGPYTVADLGGDVLALLDHLGVARASFAGLSLGGMTGMWLAANAPARIDRLALLCTSAKLGTPQMWEERAALVLAEGTGTLAEAAIGRWFTPGFAERRPEVTAVYAKMITDTPDDGYAACCRAIGAMDQTGDLGRITAPTLVLAGADDPSTPPETDGRVIADGIPGARLVVVPDAAHLANVEQPGAVTGHLLDHLAGS</sequence>
<comment type="caution">
    <text evidence="2">The sequence shown here is derived from an EMBL/GenBank/DDBJ whole genome shotgun (WGS) entry which is preliminary data.</text>
</comment>
<dbReference type="NCBIfam" id="TIGR02427">
    <property type="entry name" value="protocat_pcaD"/>
    <property type="match status" value="1"/>
</dbReference>
<dbReference type="InterPro" id="IPR000073">
    <property type="entry name" value="AB_hydrolase_1"/>
</dbReference>
<evidence type="ECO:0000313" key="2">
    <source>
        <dbReference type="EMBL" id="MBB5132466.1"/>
    </source>
</evidence>
<name>A0A840P1W7_9ACTN</name>
<dbReference type="PRINTS" id="PR00111">
    <property type="entry name" value="ABHYDROLASE"/>
</dbReference>
<feature type="domain" description="AB hydrolase-1" evidence="1">
    <location>
        <begin position="17"/>
        <end position="242"/>
    </location>
</feature>
<proteinExistence type="predicted"/>
<accession>A0A840P1W7</accession>
<dbReference type="RefSeq" id="WP_312924345.1">
    <property type="nucleotide sequence ID" value="NZ_BAABIX010000003.1"/>
</dbReference>
<dbReference type="GO" id="GO:0042952">
    <property type="term" value="P:beta-ketoadipate pathway"/>
    <property type="evidence" value="ECO:0007669"/>
    <property type="project" value="InterPro"/>
</dbReference>
<evidence type="ECO:0000259" key="1">
    <source>
        <dbReference type="Pfam" id="PF00561"/>
    </source>
</evidence>
<keyword evidence="3" id="KW-1185">Reference proteome</keyword>
<dbReference type="EMBL" id="JACHGN010000004">
    <property type="protein sequence ID" value="MBB5132466.1"/>
    <property type="molecule type" value="Genomic_DNA"/>
</dbReference>
<dbReference type="AlphaFoldDB" id="A0A840P1W7"/>
<dbReference type="InterPro" id="IPR029058">
    <property type="entry name" value="AB_hydrolase_fold"/>
</dbReference>
<gene>
    <name evidence="2" type="ORF">HNP84_002182</name>
</gene>
<dbReference type="GO" id="GO:0047570">
    <property type="term" value="F:3-oxoadipate enol-lactonase activity"/>
    <property type="evidence" value="ECO:0007669"/>
    <property type="project" value="UniProtKB-EC"/>
</dbReference>
<dbReference type="InterPro" id="IPR050471">
    <property type="entry name" value="AB_hydrolase"/>
</dbReference>
<dbReference type="PANTHER" id="PTHR43433:SF5">
    <property type="entry name" value="AB HYDROLASE-1 DOMAIN-CONTAINING PROTEIN"/>
    <property type="match status" value="1"/>
</dbReference>
<dbReference type="Gene3D" id="3.40.50.1820">
    <property type="entry name" value="alpha/beta hydrolase"/>
    <property type="match status" value="1"/>
</dbReference>
<dbReference type="Proteomes" id="UP000578449">
    <property type="component" value="Unassembled WGS sequence"/>
</dbReference>